<sequence length="632" mass="71928">MPKIIDTHSPNYPMIEGIPYTEYNADEVFIQQMDKHFPGLFKFEVVSRRGNNTRTDVLLKGNFVPSYLSSHSFYVYVFILYEGGKGRAHDDELRTQLTAGSSWAPSLTDSKIATAFRDNTSEKDAIECYCIGIYKQDASSDNVAFVGMPCEVLCKSENEKINPTSTFQTYGELLQKAYINGVFLHKKNFTASSTYNLLNFLPQYFLWYMKHRDQIHVQDIDKALDVLKTIHSFEELKFKGNEPLQLIFYGAPGTGKSFAIDNQTNDSNTVRTTFHPDSDYASFVGAYKPTMADMPINAFVGTTVHHANFGEEKGNAKAYEKKIVYKFVPQAFLKAYVAAWGDLENPHFLVIEEINRGNCAQIFGDLFQLLDRNSQGASSFAIHADEDIARFLEKDKKGFVKLSDEQKDAIRSFVLTKDNGKTEEIGEAILNGEKLLLPPNLYIWATMNTSDQSLFPIDSAFKRRWNWRYVPIKFFENDSDISLSKRAFEIKETLYSWASFLKIMNPIISELTESADKQMGFFFAKPDKRSDEKGIPNPDLKANDVISEDIFVNKVLFYLWSDVLKDYNIGHKEFQNPDKKGKQYEFTDFFISEKNYLSQFITALGVAKIGNEPSKPEENAASGTEGSETNVE</sequence>
<comment type="caution">
    <text evidence="1">The sequence shown here is derived from an EMBL/GenBank/DDBJ whole genome shotgun (WGS) entry which is preliminary data.</text>
</comment>
<dbReference type="EMBL" id="SRYB01000022">
    <property type="protein sequence ID" value="TGY77649.1"/>
    <property type="molecule type" value="Genomic_DNA"/>
</dbReference>
<proteinExistence type="predicted"/>
<name>A0AC61RID7_9BACT</name>
<dbReference type="Proteomes" id="UP000306319">
    <property type="component" value="Unassembled WGS sequence"/>
</dbReference>
<evidence type="ECO:0000313" key="2">
    <source>
        <dbReference type="Proteomes" id="UP000306319"/>
    </source>
</evidence>
<gene>
    <name evidence="1" type="ORF">E5331_13815</name>
</gene>
<organism evidence="1 2">
    <name type="scientific">Lepagella muris</name>
    <dbReference type="NCBI Taxonomy" id="3032870"/>
    <lineage>
        <taxon>Bacteria</taxon>
        <taxon>Pseudomonadati</taxon>
        <taxon>Bacteroidota</taxon>
        <taxon>Bacteroidia</taxon>
        <taxon>Bacteroidales</taxon>
        <taxon>Muribaculaceae</taxon>
        <taxon>Lepagella</taxon>
    </lineage>
</organism>
<evidence type="ECO:0000313" key="1">
    <source>
        <dbReference type="EMBL" id="TGY77649.1"/>
    </source>
</evidence>
<accession>A0AC61RID7</accession>
<reference evidence="1" key="1">
    <citation type="submission" date="2019-04" db="EMBL/GenBank/DDBJ databases">
        <title>Microbes associate with the intestines of laboratory mice.</title>
        <authorList>
            <person name="Navarre W."/>
            <person name="Wong E."/>
            <person name="Huang K."/>
            <person name="Tropini C."/>
            <person name="Ng K."/>
            <person name="Yu B."/>
        </authorList>
    </citation>
    <scope>NUCLEOTIDE SEQUENCE</scope>
    <source>
        <strain evidence="1">NM04_E33</strain>
    </source>
</reference>
<keyword evidence="2" id="KW-1185">Reference proteome</keyword>
<protein>
    <submittedName>
        <fullName evidence="1">Uncharacterized protein</fullName>
    </submittedName>
</protein>